<dbReference type="FunFam" id="3.30.160.60:FF:000016">
    <property type="entry name" value="zinc finger protein 37 homolog"/>
    <property type="match status" value="2"/>
</dbReference>
<accession>A0AAV2SEW2</accession>
<dbReference type="PANTHER" id="PTHR24377">
    <property type="entry name" value="IP01015P-RELATED"/>
    <property type="match status" value="1"/>
</dbReference>
<dbReference type="SUPFAM" id="SSF57667">
    <property type="entry name" value="beta-beta-alpha zinc fingers"/>
    <property type="match status" value="2"/>
</dbReference>
<evidence type="ECO:0000256" key="5">
    <source>
        <dbReference type="ARBA" id="ARBA00023242"/>
    </source>
</evidence>
<evidence type="ECO:0000313" key="9">
    <source>
        <dbReference type="Proteomes" id="UP001497623"/>
    </source>
</evidence>
<dbReference type="AlphaFoldDB" id="A0AAV2SEW2"/>
<feature type="non-terminal residue" evidence="8">
    <location>
        <position position="1"/>
    </location>
</feature>
<dbReference type="Gene3D" id="3.30.160.60">
    <property type="entry name" value="Classic Zinc Finger"/>
    <property type="match status" value="3"/>
</dbReference>
<dbReference type="GO" id="GO:0008270">
    <property type="term" value="F:zinc ion binding"/>
    <property type="evidence" value="ECO:0007669"/>
    <property type="project" value="UniProtKB-KW"/>
</dbReference>
<dbReference type="SMART" id="SM00355">
    <property type="entry name" value="ZnF_C2H2"/>
    <property type="match status" value="2"/>
</dbReference>
<feature type="domain" description="C2H2-type" evidence="7">
    <location>
        <begin position="1"/>
        <end position="22"/>
    </location>
</feature>
<evidence type="ECO:0000256" key="2">
    <source>
        <dbReference type="ARBA" id="ARBA00022737"/>
    </source>
</evidence>
<evidence type="ECO:0000313" key="8">
    <source>
        <dbReference type="EMBL" id="CAL4192466.1"/>
    </source>
</evidence>
<dbReference type="InterPro" id="IPR013087">
    <property type="entry name" value="Znf_C2H2_type"/>
</dbReference>
<name>A0AAV2SEW2_MEGNR</name>
<feature type="non-terminal residue" evidence="8">
    <location>
        <position position="123"/>
    </location>
</feature>
<dbReference type="EMBL" id="CAXKWB010068846">
    <property type="protein sequence ID" value="CAL4192466.1"/>
    <property type="molecule type" value="Genomic_DNA"/>
</dbReference>
<proteinExistence type="predicted"/>
<gene>
    <name evidence="8" type="ORF">MNOR_LOCUS36740</name>
</gene>
<dbReference type="PROSITE" id="PS50157">
    <property type="entry name" value="ZINC_FINGER_C2H2_2"/>
    <property type="match status" value="3"/>
</dbReference>
<organism evidence="8 9">
    <name type="scientific">Meganyctiphanes norvegica</name>
    <name type="common">Northern krill</name>
    <name type="synonym">Thysanopoda norvegica</name>
    <dbReference type="NCBI Taxonomy" id="48144"/>
    <lineage>
        <taxon>Eukaryota</taxon>
        <taxon>Metazoa</taxon>
        <taxon>Ecdysozoa</taxon>
        <taxon>Arthropoda</taxon>
        <taxon>Crustacea</taxon>
        <taxon>Multicrustacea</taxon>
        <taxon>Malacostraca</taxon>
        <taxon>Eumalacostraca</taxon>
        <taxon>Eucarida</taxon>
        <taxon>Euphausiacea</taxon>
        <taxon>Euphausiidae</taxon>
        <taxon>Meganyctiphanes</taxon>
    </lineage>
</organism>
<evidence type="ECO:0000259" key="7">
    <source>
        <dbReference type="PROSITE" id="PS50157"/>
    </source>
</evidence>
<keyword evidence="5" id="KW-0539">Nucleus</keyword>
<dbReference type="PROSITE" id="PS00028">
    <property type="entry name" value="ZINC_FINGER_C2H2_1"/>
    <property type="match status" value="2"/>
</dbReference>
<keyword evidence="2" id="KW-0677">Repeat</keyword>
<sequence length="123" mass="14332">DKAFSLKCHLTRHLMIHSGEKPYQCNQCDKAFSQKVSLMEHQVIHTGEKPYQCNQCDNAFSRKRGLIEHQRIHTVEKPYQYNQCDRRSHGKVVLSNIRGFTLGRNNINATCVIRHSQRIIILS</sequence>
<evidence type="ECO:0000256" key="4">
    <source>
        <dbReference type="ARBA" id="ARBA00022833"/>
    </source>
</evidence>
<keyword evidence="1" id="KW-0479">Metal-binding</keyword>
<feature type="domain" description="C2H2-type" evidence="7">
    <location>
        <begin position="51"/>
        <end position="78"/>
    </location>
</feature>
<dbReference type="InterPro" id="IPR050826">
    <property type="entry name" value="Krueppel_C2H2_ZnFinger"/>
</dbReference>
<evidence type="ECO:0000256" key="6">
    <source>
        <dbReference type="PROSITE-ProRule" id="PRU00042"/>
    </source>
</evidence>
<reference evidence="8 9" key="1">
    <citation type="submission" date="2024-05" db="EMBL/GenBank/DDBJ databases">
        <authorList>
            <person name="Wallberg A."/>
        </authorList>
    </citation>
    <scope>NUCLEOTIDE SEQUENCE [LARGE SCALE GENOMIC DNA]</scope>
</reference>
<keyword evidence="3 6" id="KW-0863">Zinc-finger</keyword>
<protein>
    <recommendedName>
        <fullName evidence="7">C2H2-type domain-containing protein</fullName>
    </recommendedName>
</protein>
<feature type="domain" description="C2H2-type" evidence="7">
    <location>
        <begin position="23"/>
        <end position="50"/>
    </location>
</feature>
<dbReference type="Pfam" id="PF00096">
    <property type="entry name" value="zf-C2H2"/>
    <property type="match status" value="2"/>
</dbReference>
<comment type="caution">
    <text evidence="8">The sequence shown here is derived from an EMBL/GenBank/DDBJ whole genome shotgun (WGS) entry which is preliminary data.</text>
</comment>
<keyword evidence="9" id="KW-1185">Reference proteome</keyword>
<evidence type="ECO:0000256" key="3">
    <source>
        <dbReference type="ARBA" id="ARBA00022771"/>
    </source>
</evidence>
<keyword evidence="4" id="KW-0862">Zinc</keyword>
<dbReference type="Proteomes" id="UP001497623">
    <property type="component" value="Unassembled WGS sequence"/>
</dbReference>
<evidence type="ECO:0000256" key="1">
    <source>
        <dbReference type="ARBA" id="ARBA00022723"/>
    </source>
</evidence>
<dbReference type="InterPro" id="IPR036236">
    <property type="entry name" value="Znf_C2H2_sf"/>
</dbReference>